<dbReference type="STRING" id="487685.SAMN04488696_1053"/>
<dbReference type="Proteomes" id="UP000198535">
    <property type="component" value="Unassembled WGS sequence"/>
</dbReference>
<gene>
    <name evidence="1" type="ORF">SAMN04488696_1053</name>
</gene>
<sequence length="48" mass="5639">MTIDDMPRARTRIVAECICDHCGHIFDVDWQCKNRPVYCPECSEEVRP</sequence>
<proteinExistence type="predicted"/>
<evidence type="ECO:0000313" key="1">
    <source>
        <dbReference type="EMBL" id="SFM40137.1"/>
    </source>
</evidence>
<protein>
    <submittedName>
        <fullName evidence="1">Uncharacterized protein</fullName>
    </submittedName>
</protein>
<dbReference type="RefSeq" id="WP_177187976.1">
    <property type="nucleotide sequence ID" value="NZ_FOUJ01000002.1"/>
</dbReference>
<name>A0A1I4QJC8_9EURY</name>
<reference evidence="2" key="1">
    <citation type="submission" date="2016-10" db="EMBL/GenBank/DDBJ databases">
        <authorList>
            <person name="Varghese N."/>
            <person name="Submissions S."/>
        </authorList>
    </citation>
    <scope>NUCLEOTIDE SEQUENCE [LARGE SCALE GENOMIC DNA]</scope>
    <source>
        <strain evidence="2">Mob M</strain>
    </source>
</reference>
<accession>A0A1I4QJC8</accession>
<evidence type="ECO:0000313" key="2">
    <source>
        <dbReference type="Proteomes" id="UP000198535"/>
    </source>
</evidence>
<organism evidence="1 2">
    <name type="scientific">Methanolobus profundi</name>
    <dbReference type="NCBI Taxonomy" id="487685"/>
    <lineage>
        <taxon>Archaea</taxon>
        <taxon>Methanobacteriati</taxon>
        <taxon>Methanobacteriota</taxon>
        <taxon>Stenosarchaea group</taxon>
        <taxon>Methanomicrobia</taxon>
        <taxon>Methanosarcinales</taxon>
        <taxon>Methanosarcinaceae</taxon>
        <taxon>Methanolobus</taxon>
    </lineage>
</organism>
<dbReference type="EMBL" id="FOUJ01000002">
    <property type="protein sequence ID" value="SFM40137.1"/>
    <property type="molecule type" value="Genomic_DNA"/>
</dbReference>
<dbReference type="AlphaFoldDB" id="A0A1I4QJC8"/>
<dbReference type="OrthoDB" id="126077at2157"/>
<keyword evidence="2" id="KW-1185">Reference proteome</keyword>